<evidence type="ECO:0000256" key="9">
    <source>
        <dbReference type="SAM" id="Phobius"/>
    </source>
</evidence>
<dbReference type="GO" id="GO:0005506">
    <property type="term" value="F:iron ion binding"/>
    <property type="evidence" value="ECO:0007669"/>
    <property type="project" value="InterPro"/>
</dbReference>
<dbReference type="PRINTS" id="PR00385">
    <property type="entry name" value="P450"/>
</dbReference>
<keyword evidence="3 7" id="KW-0479">Metal-binding</keyword>
<dbReference type="PRINTS" id="PR00465">
    <property type="entry name" value="EP450IV"/>
</dbReference>
<reference evidence="10" key="1">
    <citation type="journal article" date="2020" name="Stud. Mycol.">
        <title>101 Dothideomycetes genomes: a test case for predicting lifestyles and emergence of pathogens.</title>
        <authorList>
            <person name="Haridas S."/>
            <person name="Albert R."/>
            <person name="Binder M."/>
            <person name="Bloem J."/>
            <person name="Labutti K."/>
            <person name="Salamov A."/>
            <person name="Andreopoulos B."/>
            <person name="Baker S."/>
            <person name="Barry K."/>
            <person name="Bills G."/>
            <person name="Bluhm B."/>
            <person name="Cannon C."/>
            <person name="Castanera R."/>
            <person name="Culley D."/>
            <person name="Daum C."/>
            <person name="Ezra D."/>
            <person name="Gonzalez J."/>
            <person name="Henrissat B."/>
            <person name="Kuo A."/>
            <person name="Liang C."/>
            <person name="Lipzen A."/>
            <person name="Lutzoni F."/>
            <person name="Magnuson J."/>
            <person name="Mondo S."/>
            <person name="Nolan M."/>
            <person name="Ohm R."/>
            <person name="Pangilinan J."/>
            <person name="Park H.-J."/>
            <person name="Ramirez L."/>
            <person name="Alfaro M."/>
            <person name="Sun H."/>
            <person name="Tritt A."/>
            <person name="Yoshinaga Y."/>
            <person name="Zwiers L.-H."/>
            <person name="Turgeon B."/>
            <person name="Goodwin S."/>
            <person name="Spatafora J."/>
            <person name="Crous P."/>
            <person name="Grigoriev I."/>
        </authorList>
    </citation>
    <scope>NUCLEOTIDE SEQUENCE</scope>
    <source>
        <strain evidence="10">CBS 627.86</strain>
    </source>
</reference>
<dbReference type="InterPro" id="IPR002403">
    <property type="entry name" value="Cyt_P450_E_grp-IV"/>
</dbReference>
<sequence length="520" mass="59295">MTWSVSTRLLLKSISAISIEKVALLVGVAVMLRGISVVVYRLHLSPLARFPGPKVAASTGLYEFYHDFFRRGKYIFEIEKMHKKYGPIVRINPDELSIHDPSFYSSLYVTGSVRRTNNYSHFARGVGFEDSHFLSTEHDLHRRRRKPLDPYFSRQGVKALEATLVKLADRLMCRLGRLKGSGKLVRLDHAYVAFAGDVMSALCCETTTNLVEDEHFGKDWFDLLHDFIQSIPLAAGFPQIILFANLIPAWMLNWAEPRLKTFNNFKRLAKKHILEAKAEKRKLTEDFSNRDSVFRHMLDSGLPESDLTLERLTREAQVLLGAGSVTTARTLSFITFYLLANTEFKLRLQSELKELMKDYPNRMPTWAELERLPYLQALIKEGLRLSYGVMHRLPRVSPDTDIQYQNWTIPAGVPVGMSAYLMHTDPDVYPNPFTFNPDRWLGDVPAVMTRNLVPFSKGSRICLGMNLAYAELNIVLSILFGPRGPTIALFETEEEDIVQAHDFLIPLPKLTSKGLRITVE</sequence>
<dbReference type="CDD" id="cd11062">
    <property type="entry name" value="CYP58-like"/>
    <property type="match status" value="1"/>
</dbReference>
<dbReference type="OrthoDB" id="3945418at2759"/>
<keyword evidence="7 8" id="KW-0349">Heme</keyword>
<dbReference type="PANTHER" id="PTHR24305">
    <property type="entry name" value="CYTOCHROME P450"/>
    <property type="match status" value="1"/>
</dbReference>
<organism evidence="10 11">
    <name type="scientific">Lophiotrema nucula</name>
    <dbReference type="NCBI Taxonomy" id="690887"/>
    <lineage>
        <taxon>Eukaryota</taxon>
        <taxon>Fungi</taxon>
        <taxon>Dikarya</taxon>
        <taxon>Ascomycota</taxon>
        <taxon>Pezizomycotina</taxon>
        <taxon>Dothideomycetes</taxon>
        <taxon>Pleosporomycetidae</taxon>
        <taxon>Pleosporales</taxon>
        <taxon>Lophiotremataceae</taxon>
        <taxon>Lophiotrema</taxon>
    </lineage>
</organism>
<dbReference type="InterPro" id="IPR017972">
    <property type="entry name" value="Cyt_P450_CS"/>
</dbReference>
<comment type="similarity">
    <text evidence="2 8">Belongs to the cytochrome P450 family.</text>
</comment>
<dbReference type="PANTHER" id="PTHR24305:SF157">
    <property type="entry name" value="N-ACETYLTRYPTOPHAN 6-HYDROXYLASE IVOC-RELATED"/>
    <property type="match status" value="1"/>
</dbReference>
<evidence type="ECO:0000256" key="2">
    <source>
        <dbReference type="ARBA" id="ARBA00010617"/>
    </source>
</evidence>
<evidence type="ECO:0000256" key="3">
    <source>
        <dbReference type="ARBA" id="ARBA00022723"/>
    </source>
</evidence>
<evidence type="ECO:0000256" key="5">
    <source>
        <dbReference type="ARBA" id="ARBA00023004"/>
    </source>
</evidence>
<evidence type="ECO:0000256" key="4">
    <source>
        <dbReference type="ARBA" id="ARBA00023002"/>
    </source>
</evidence>
<dbReference type="EMBL" id="ML977327">
    <property type="protein sequence ID" value="KAF2113824.1"/>
    <property type="molecule type" value="Genomic_DNA"/>
</dbReference>
<dbReference type="AlphaFoldDB" id="A0A6A5Z469"/>
<feature type="transmembrane region" description="Helical" evidence="9">
    <location>
        <begin position="21"/>
        <end position="42"/>
    </location>
</feature>
<dbReference type="Gene3D" id="1.10.630.10">
    <property type="entry name" value="Cytochrome P450"/>
    <property type="match status" value="1"/>
</dbReference>
<dbReference type="Pfam" id="PF00067">
    <property type="entry name" value="p450"/>
    <property type="match status" value="1"/>
</dbReference>
<keyword evidence="11" id="KW-1185">Reference proteome</keyword>
<evidence type="ECO:0000313" key="10">
    <source>
        <dbReference type="EMBL" id="KAF2113824.1"/>
    </source>
</evidence>
<proteinExistence type="inferred from homology"/>
<dbReference type="PROSITE" id="PS00086">
    <property type="entry name" value="CYTOCHROME_P450"/>
    <property type="match status" value="1"/>
</dbReference>
<evidence type="ECO:0000313" key="11">
    <source>
        <dbReference type="Proteomes" id="UP000799770"/>
    </source>
</evidence>
<dbReference type="InterPro" id="IPR050121">
    <property type="entry name" value="Cytochrome_P450_monoxygenase"/>
</dbReference>
<accession>A0A6A5Z469</accession>
<keyword evidence="5 7" id="KW-0408">Iron</keyword>
<dbReference type="InterPro" id="IPR001128">
    <property type="entry name" value="Cyt_P450"/>
</dbReference>
<keyword evidence="9" id="KW-0812">Transmembrane</keyword>
<evidence type="ECO:0000256" key="6">
    <source>
        <dbReference type="ARBA" id="ARBA00023033"/>
    </source>
</evidence>
<keyword evidence="9" id="KW-1133">Transmembrane helix</keyword>
<dbReference type="InterPro" id="IPR036396">
    <property type="entry name" value="Cyt_P450_sf"/>
</dbReference>
<dbReference type="SUPFAM" id="SSF48264">
    <property type="entry name" value="Cytochrome P450"/>
    <property type="match status" value="1"/>
</dbReference>
<feature type="binding site" description="axial binding residue" evidence="7">
    <location>
        <position position="462"/>
    </location>
    <ligand>
        <name>heme</name>
        <dbReference type="ChEBI" id="CHEBI:30413"/>
    </ligand>
    <ligandPart>
        <name>Fe</name>
        <dbReference type="ChEBI" id="CHEBI:18248"/>
    </ligandPart>
</feature>
<evidence type="ECO:0000256" key="7">
    <source>
        <dbReference type="PIRSR" id="PIRSR602403-1"/>
    </source>
</evidence>
<evidence type="ECO:0000256" key="8">
    <source>
        <dbReference type="RuleBase" id="RU000461"/>
    </source>
</evidence>
<name>A0A6A5Z469_9PLEO</name>
<keyword evidence="6 8" id="KW-0503">Monooxygenase</keyword>
<comment type="cofactor">
    <cofactor evidence="1 7">
        <name>heme</name>
        <dbReference type="ChEBI" id="CHEBI:30413"/>
    </cofactor>
</comment>
<dbReference type="Proteomes" id="UP000799770">
    <property type="component" value="Unassembled WGS sequence"/>
</dbReference>
<dbReference type="GO" id="GO:0016705">
    <property type="term" value="F:oxidoreductase activity, acting on paired donors, with incorporation or reduction of molecular oxygen"/>
    <property type="evidence" value="ECO:0007669"/>
    <property type="project" value="InterPro"/>
</dbReference>
<evidence type="ECO:0000256" key="1">
    <source>
        <dbReference type="ARBA" id="ARBA00001971"/>
    </source>
</evidence>
<dbReference type="GO" id="GO:0020037">
    <property type="term" value="F:heme binding"/>
    <property type="evidence" value="ECO:0007669"/>
    <property type="project" value="InterPro"/>
</dbReference>
<keyword evidence="4 8" id="KW-0560">Oxidoreductase</keyword>
<gene>
    <name evidence="10" type="ORF">BDV96DRAFT_578389</name>
</gene>
<dbReference type="GO" id="GO:0004497">
    <property type="term" value="F:monooxygenase activity"/>
    <property type="evidence" value="ECO:0007669"/>
    <property type="project" value="UniProtKB-KW"/>
</dbReference>
<keyword evidence="9" id="KW-0472">Membrane</keyword>
<protein>
    <submittedName>
        <fullName evidence="10">Cytochrome P450</fullName>
    </submittedName>
</protein>